<gene>
    <name evidence="1" type="ORF">K2173_011485</name>
</gene>
<reference evidence="1 2" key="1">
    <citation type="submission" date="2021-09" db="EMBL/GenBank/DDBJ databases">
        <title>Genomic insights and catalytic innovation underlie evolution of tropane alkaloids biosynthesis.</title>
        <authorList>
            <person name="Wang Y.-J."/>
            <person name="Tian T."/>
            <person name="Huang J.-P."/>
            <person name="Huang S.-X."/>
        </authorList>
    </citation>
    <scope>NUCLEOTIDE SEQUENCE [LARGE SCALE GENOMIC DNA]</scope>
    <source>
        <strain evidence="1">KIB-2018</strain>
        <tissue evidence="1">Leaf</tissue>
    </source>
</reference>
<dbReference type="Proteomes" id="UP001159364">
    <property type="component" value="Unassembled WGS sequence"/>
</dbReference>
<organism evidence="1 2">
    <name type="scientific">Erythroxylum novogranatense</name>
    <dbReference type="NCBI Taxonomy" id="1862640"/>
    <lineage>
        <taxon>Eukaryota</taxon>
        <taxon>Viridiplantae</taxon>
        <taxon>Streptophyta</taxon>
        <taxon>Embryophyta</taxon>
        <taxon>Tracheophyta</taxon>
        <taxon>Spermatophyta</taxon>
        <taxon>Magnoliopsida</taxon>
        <taxon>eudicotyledons</taxon>
        <taxon>Gunneridae</taxon>
        <taxon>Pentapetalae</taxon>
        <taxon>rosids</taxon>
        <taxon>fabids</taxon>
        <taxon>Malpighiales</taxon>
        <taxon>Erythroxylaceae</taxon>
        <taxon>Erythroxylum</taxon>
    </lineage>
</organism>
<evidence type="ECO:0000313" key="2">
    <source>
        <dbReference type="Proteomes" id="UP001159364"/>
    </source>
</evidence>
<dbReference type="InterPro" id="IPR029063">
    <property type="entry name" value="SAM-dependent_MTases_sf"/>
</dbReference>
<comment type="caution">
    <text evidence="1">The sequence shown here is derived from an EMBL/GenBank/DDBJ whole genome shotgun (WGS) entry which is preliminary data.</text>
</comment>
<dbReference type="PANTHER" id="PTHR31009">
    <property type="entry name" value="S-ADENOSYL-L-METHIONINE:CARBOXYL METHYLTRANSFERASE FAMILY PROTEIN"/>
    <property type="match status" value="1"/>
</dbReference>
<evidence type="ECO:0000313" key="1">
    <source>
        <dbReference type="EMBL" id="KAJ8747687.1"/>
    </source>
</evidence>
<keyword evidence="2" id="KW-1185">Reference proteome</keyword>
<dbReference type="Pfam" id="PF03492">
    <property type="entry name" value="Methyltransf_7"/>
    <property type="match status" value="1"/>
</dbReference>
<dbReference type="EMBL" id="JAIWQS010000116">
    <property type="protein sequence ID" value="KAJ8747687.1"/>
    <property type="molecule type" value="Genomic_DNA"/>
</dbReference>
<name>A0AAV8S665_9ROSI</name>
<proteinExistence type="predicted"/>
<dbReference type="Gene3D" id="3.40.50.150">
    <property type="entry name" value="Vaccinia Virus protein VP39"/>
    <property type="match status" value="1"/>
</dbReference>
<dbReference type="GO" id="GO:0008168">
    <property type="term" value="F:methyltransferase activity"/>
    <property type="evidence" value="ECO:0007669"/>
    <property type="project" value="InterPro"/>
</dbReference>
<accession>A0AAV8S665</accession>
<dbReference type="InterPro" id="IPR005299">
    <property type="entry name" value="MeTrfase_7"/>
</dbReference>
<protein>
    <submittedName>
        <fullName evidence="1">Uncharacterized protein</fullName>
    </submittedName>
</protein>
<dbReference type="AlphaFoldDB" id="A0AAV8S665"/>
<sequence length="207" mass="23344">MKLILIHGKDKINFSEVTGKLFSEERRLGGGNVFENSSLVVFFNDLVGNDFNTFFTLLPPQRQYYAAISGKSLHFAYSSCALNWLSKVPEAVIDKASPAWNNGKIYHLELTKKLQRPIELNFARIWNLLNARSEELVEGGLMAIIMPSLPDVVHFSRELEKAVKIQGQYSIETLEVLSNPNKLTKASLESTPIMRGVFDGIIVTIWK</sequence>
<dbReference type="SUPFAM" id="SSF53335">
    <property type="entry name" value="S-adenosyl-L-methionine-dependent methyltransferases"/>
    <property type="match status" value="1"/>
</dbReference>